<keyword evidence="3" id="KW-0731">Sigma factor</keyword>
<dbReference type="Gene3D" id="1.10.1740.10">
    <property type="match status" value="1"/>
</dbReference>
<dbReference type="InterPro" id="IPR036388">
    <property type="entry name" value="WH-like_DNA-bd_sf"/>
</dbReference>
<dbReference type="InterPro" id="IPR013325">
    <property type="entry name" value="RNA_pol_sigma_r2"/>
</dbReference>
<dbReference type="SUPFAM" id="SSF88946">
    <property type="entry name" value="Sigma2 domain of RNA polymerase sigma factors"/>
    <property type="match status" value="1"/>
</dbReference>
<sequence length="176" mass="20731">MLKEINNYYDPLLGYVKKRVDNTMDAEDLTQEIFLKLSRSDLETVENLKSWMYRIAKNTIIDYYRARQKKLEDLVIDLSNESLDDENTIEELSRCILPFIEKLPEEYRTLLKLSELDNIPQKQISEQMNMNYVTVRSKIQRGRKKLRQIFEECCHISSAGRGSIICHQKPTNCCGD</sequence>
<dbReference type="InterPro" id="IPR014284">
    <property type="entry name" value="RNA_pol_sigma-70_dom"/>
</dbReference>
<gene>
    <name evidence="7" type="ORF">GTQ38_09305</name>
</gene>
<dbReference type="Proteomes" id="UP000475249">
    <property type="component" value="Unassembled WGS sequence"/>
</dbReference>
<dbReference type="InterPro" id="IPR007627">
    <property type="entry name" value="RNA_pol_sigma70_r2"/>
</dbReference>
<comment type="caution">
    <text evidence="7">The sequence shown here is derived from an EMBL/GenBank/DDBJ whole genome shotgun (WGS) entry which is preliminary data.</text>
</comment>
<dbReference type="InterPro" id="IPR013249">
    <property type="entry name" value="RNA_pol_sigma70_r4_t2"/>
</dbReference>
<evidence type="ECO:0000256" key="4">
    <source>
        <dbReference type="ARBA" id="ARBA00023163"/>
    </source>
</evidence>
<organism evidence="7 8">
    <name type="scientific">Poritiphilus flavus</name>
    <dbReference type="NCBI Taxonomy" id="2697053"/>
    <lineage>
        <taxon>Bacteria</taxon>
        <taxon>Pseudomonadati</taxon>
        <taxon>Bacteroidota</taxon>
        <taxon>Flavobacteriia</taxon>
        <taxon>Flavobacteriales</taxon>
        <taxon>Flavobacteriaceae</taxon>
        <taxon>Poritiphilus</taxon>
    </lineage>
</organism>
<evidence type="ECO:0000313" key="7">
    <source>
        <dbReference type="EMBL" id="NAS12197.1"/>
    </source>
</evidence>
<protein>
    <submittedName>
        <fullName evidence="7">Sigma-70 family RNA polymerase sigma factor</fullName>
    </submittedName>
</protein>
<dbReference type="InterPro" id="IPR013324">
    <property type="entry name" value="RNA_pol_sigma_r3/r4-like"/>
</dbReference>
<dbReference type="EMBL" id="WXYO01000004">
    <property type="protein sequence ID" value="NAS12197.1"/>
    <property type="molecule type" value="Genomic_DNA"/>
</dbReference>
<evidence type="ECO:0000259" key="5">
    <source>
        <dbReference type="Pfam" id="PF04542"/>
    </source>
</evidence>
<dbReference type="PANTHER" id="PTHR43133">
    <property type="entry name" value="RNA POLYMERASE ECF-TYPE SIGMA FACTO"/>
    <property type="match status" value="1"/>
</dbReference>
<comment type="similarity">
    <text evidence="1">Belongs to the sigma-70 factor family. ECF subfamily.</text>
</comment>
<dbReference type="Gene3D" id="1.10.10.10">
    <property type="entry name" value="Winged helix-like DNA-binding domain superfamily/Winged helix DNA-binding domain"/>
    <property type="match status" value="1"/>
</dbReference>
<evidence type="ECO:0000256" key="1">
    <source>
        <dbReference type="ARBA" id="ARBA00010641"/>
    </source>
</evidence>
<dbReference type="GO" id="GO:0003677">
    <property type="term" value="F:DNA binding"/>
    <property type="evidence" value="ECO:0007669"/>
    <property type="project" value="InterPro"/>
</dbReference>
<dbReference type="NCBIfam" id="TIGR02937">
    <property type="entry name" value="sigma70-ECF"/>
    <property type="match status" value="1"/>
</dbReference>
<evidence type="ECO:0000256" key="3">
    <source>
        <dbReference type="ARBA" id="ARBA00023082"/>
    </source>
</evidence>
<dbReference type="RefSeq" id="WP_161435242.1">
    <property type="nucleotide sequence ID" value="NZ_WXYO01000004.1"/>
</dbReference>
<dbReference type="GO" id="GO:0006352">
    <property type="term" value="P:DNA-templated transcription initiation"/>
    <property type="evidence" value="ECO:0007669"/>
    <property type="project" value="InterPro"/>
</dbReference>
<keyword evidence="4" id="KW-0804">Transcription</keyword>
<accession>A0A6L9EBU0</accession>
<dbReference type="Pfam" id="PF04542">
    <property type="entry name" value="Sigma70_r2"/>
    <property type="match status" value="1"/>
</dbReference>
<reference evidence="7 8" key="1">
    <citation type="submission" date="2020-01" db="EMBL/GenBank/DDBJ databases">
        <title>Bacteria diversity of Porities sp.</title>
        <authorList>
            <person name="Wang G."/>
        </authorList>
    </citation>
    <scope>NUCLEOTIDE SEQUENCE [LARGE SCALE GENOMIC DNA]</scope>
    <source>
        <strain evidence="7 8">R33</strain>
    </source>
</reference>
<dbReference type="PANTHER" id="PTHR43133:SF62">
    <property type="entry name" value="RNA POLYMERASE SIGMA FACTOR SIGZ"/>
    <property type="match status" value="1"/>
</dbReference>
<proteinExistence type="inferred from homology"/>
<dbReference type="GO" id="GO:0016987">
    <property type="term" value="F:sigma factor activity"/>
    <property type="evidence" value="ECO:0007669"/>
    <property type="project" value="UniProtKB-KW"/>
</dbReference>
<evidence type="ECO:0000259" key="6">
    <source>
        <dbReference type="Pfam" id="PF08281"/>
    </source>
</evidence>
<keyword evidence="8" id="KW-1185">Reference proteome</keyword>
<dbReference type="AlphaFoldDB" id="A0A6L9EBU0"/>
<feature type="domain" description="RNA polymerase sigma-70 region 2" evidence="5">
    <location>
        <begin position="6"/>
        <end position="69"/>
    </location>
</feature>
<evidence type="ECO:0000313" key="8">
    <source>
        <dbReference type="Proteomes" id="UP000475249"/>
    </source>
</evidence>
<keyword evidence="2" id="KW-0805">Transcription regulation</keyword>
<dbReference type="InterPro" id="IPR039425">
    <property type="entry name" value="RNA_pol_sigma-70-like"/>
</dbReference>
<name>A0A6L9EBU0_9FLAO</name>
<evidence type="ECO:0000256" key="2">
    <source>
        <dbReference type="ARBA" id="ARBA00023015"/>
    </source>
</evidence>
<dbReference type="SUPFAM" id="SSF88659">
    <property type="entry name" value="Sigma3 and sigma4 domains of RNA polymerase sigma factors"/>
    <property type="match status" value="1"/>
</dbReference>
<feature type="domain" description="RNA polymerase sigma factor 70 region 4 type 2" evidence="6">
    <location>
        <begin position="95"/>
        <end position="146"/>
    </location>
</feature>
<dbReference type="Pfam" id="PF08281">
    <property type="entry name" value="Sigma70_r4_2"/>
    <property type="match status" value="1"/>
</dbReference>
<dbReference type="CDD" id="cd06171">
    <property type="entry name" value="Sigma70_r4"/>
    <property type="match status" value="1"/>
</dbReference>